<dbReference type="Gene3D" id="1.10.530.10">
    <property type="match status" value="1"/>
</dbReference>
<dbReference type="GO" id="GO:0008933">
    <property type="term" value="F:peptidoglycan lytic transglycosylase activity"/>
    <property type="evidence" value="ECO:0007669"/>
    <property type="project" value="InterPro"/>
</dbReference>
<dbReference type="InterPro" id="IPR023346">
    <property type="entry name" value="Lysozyme-like_dom_sf"/>
</dbReference>
<dbReference type="InterPro" id="IPR008258">
    <property type="entry name" value="Transglycosylase_SLT_dom_1"/>
</dbReference>
<dbReference type="PANTHER" id="PTHR37423:SF5">
    <property type="entry name" value="SOLUBLE LYTIC MUREIN TRANSGLYCOSYLASE"/>
    <property type="match status" value="1"/>
</dbReference>
<dbReference type="Proteomes" id="UP000320055">
    <property type="component" value="Unassembled WGS sequence"/>
</dbReference>
<accession>A0A563W194</accession>
<dbReference type="Gene3D" id="1.25.40.10">
    <property type="entry name" value="Tetratricopeptide repeat domain"/>
    <property type="match status" value="2"/>
</dbReference>
<proteinExistence type="inferred from homology"/>
<evidence type="ECO:0000313" key="5">
    <source>
        <dbReference type="Proteomes" id="UP000320055"/>
    </source>
</evidence>
<keyword evidence="2" id="KW-0732">Signal</keyword>
<evidence type="ECO:0000256" key="2">
    <source>
        <dbReference type="ARBA" id="ARBA00022729"/>
    </source>
</evidence>
<dbReference type="CDD" id="cd13401">
    <property type="entry name" value="Slt70-like"/>
    <property type="match status" value="1"/>
</dbReference>
<organism evidence="4 5">
    <name type="scientific">Hyella patelloides LEGE 07179</name>
    <dbReference type="NCBI Taxonomy" id="945734"/>
    <lineage>
        <taxon>Bacteria</taxon>
        <taxon>Bacillati</taxon>
        <taxon>Cyanobacteriota</taxon>
        <taxon>Cyanophyceae</taxon>
        <taxon>Pleurocapsales</taxon>
        <taxon>Hyellaceae</taxon>
        <taxon>Hyella</taxon>
    </lineage>
</organism>
<dbReference type="SUPFAM" id="SSF48435">
    <property type="entry name" value="Bacterial muramidases"/>
    <property type="match status" value="1"/>
</dbReference>
<dbReference type="InterPro" id="IPR000189">
    <property type="entry name" value="Transglyc_AS"/>
</dbReference>
<evidence type="ECO:0000259" key="3">
    <source>
        <dbReference type="Pfam" id="PF01464"/>
    </source>
</evidence>
<dbReference type="OrthoDB" id="9815002at2"/>
<dbReference type="GO" id="GO:0042597">
    <property type="term" value="C:periplasmic space"/>
    <property type="evidence" value="ECO:0007669"/>
    <property type="project" value="InterPro"/>
</dbReference>
<dbReference type="RefSeq" id="WP_144867081.1">
    <property type="nucleotide sequence ID" value="NZ_LR213820.1"/>
</dbReference>
<dbReference type="Pfam" id="PF01464">
    <property type="entry name" value="SLT"/>
    <property type="match status" value="1"/>
</dbReference>
<dbReference type="GO" id="GO:0004553">
    <property type="term" value="F:hydrolase activity, hydrolyzing O-glycosyl compounds"/>
    <property type="evidence" value="ECO:0007669"/>
    <property type="project" value="InterPro"/>
</dbReference>
<evidence type="ECO:0000256" key="1">
    <source>
        <dbReference type="ARBA" id="ARBA00007734"/>
    </source>
</evidence>
<dbReference type="InterPro" id="IPR008939">
    <property type="entry name" value="Lytic_TGlycosylase_superhlx_U"/>
</dbReference>
<keyword evidence="5" id="KW-1185">Reference proteome</keyword>
<reference evidence="4 5" key="1">
    <citation type="submission" date="2019-01" db="EMBL/GenBank/DDBJ databases">
        <authorList>
            <person name="Brito A."/>
        </authorList>
    </citation>
    <scope>NUCLEOTIDE SEQUENCE [LARGE SCALE GENOMIC DNA]</scope>
    <source>
        <strain evidence="4">1</strain>
    </source>
</reference>
<dbReference type="GO" id="GO:0016020">
    <property type="term" value="C:membrane"/>
    <property type="evidence" value="ECO:0007669"/>
    <property type="project" value="InterPro"/>
</dbReference>
<dbReference type="EMBL" id="CAACVJ010000568">
    <property type="protein sequence ID" value="VEP17451.1"/>
    <property type="molecule type" value="Genomic_DNA"/>
</dbReference>
<comment type="similarity">
    <text evidence="1">Belongs to the transglycosylase Slt family.</text>
</comment>
<dbReference type="GO" id="GO:0000270">
    <property type="term" value="P:peptidoglycan metabolic process"/>
    <property type="evidence" value="ECO:0007669"/>
    <property type="project" value="InterPro"/>
</dbReference>
<dbReference type="SUPFAM" id="SSF53955">
    <property type="entry name" value="Lysozyme-like"/>
    <property type="match status" value="1"/>
</dbReference>
<dbReference type="PANTHER" id="PTHR37423">
    <property type="entry name" value="SOLUBLE LYTIC MUREIN TRANSGLYCOSYLASE-RELATED"/>
    <property type="match status" value="1"/>
</dbReference>
<sequence length="688" mass="77904">MQKFFSSKTSLAVGIGLASSVIIGSIGSALHFRDRSDLSSSSVAVASNGSLENGRKILASASDLIEQNQGTQALQQLKNLEKNYPLLAPYILLKQGKAHNVTLEKAKAQAVWQRLIQEYPDSPAVAEALYLWGQENPVYWEQAIKQFPQHPRTHQIIRELLAKNPNQPKLMTILVKYDPDDRRNPQISDRLVAEYSSQLTPEDWAAIGNIYWLKWDYGKAGKAYAKAPRTPRNLYRAARGYHLGNSKQTAKNYYLQLINNYPNASETGLGLRRLASIVKKTEAIKYLDIAIANYPESAAEALLEKATILDALNSPVSAKQARELVLTQHKTSDAAAEYRWKIASKKAKQGDLVTAWQWAQPIAVHNPDHSFAPKASFWIGKWAQKLGRSEDATTAFQTTLTAFPRSYYAWRSAVALGWDVGDFSTVRNLQPQVVPSTQFVPPGGSDIFQELYQADLTEEAWGQFQMEISGKEELDVSEEFTQGLMRLHRGKNLRGINQIWFLSDRNHPEDRQQWQALKQTPQYWQSLYPFPYSDSILKWSQDRNLNPLLVTSLIRQESRFEPEIESSAGALGLMQVMPATGKSVAQQLGLQSYSLINPEDSIKIGTFYLDYTHKKYSNNSMLAVASYNAGPHKVAQWVNRYGLKDADEFVEKIPYRETKGYVESVFENYWNYMLVYNPEISKMLKNIQ</sequence>
<feature type="domain" description="Transglycosylase SLT" evidence="3">
    <location>
        <begin position="536"/>
        <end position="648"/>
    </location>
</feature>
<gene>
    <name evidence="4" type="ORF">H1P_610002</name>
</gene>
<protein>
    <submittedName>
        <fullName evidence="4">Soluble lytic murein transglycosylase-like protein</fullName>
    </submittedName>
</protein>
<dbReference type="InterPro" id="IPR011990">
    <property type="entry name" value="TPR-like_helical_dom_sf"/>
</dbReference>
<dbReference type="PROSITE" id="PS00922">
    <property type="entry name" value="TRANSGLYCOSYLASE"/>
    <property type="match status" value="1"/>
</dbReference>
<evidence type="ECO:0000313" key="4">
    <source>
        <dbReference type="EMBL" id="VEP17451.1"/>
    </source>
</evidence>
<name>A0A563W194_9CYAN</name>
<dbReference type="InterPro" id="IPR019734">
    <property type="entry name" value="TPR_rpt"/>
</dbReference>
<dbReference type="AlphaFoldDB" id="A0A563W194"/>
<dbReference type="Pfam" id="PF13174">
    <property type="entry name" value="TPR_6"/>
    <property type="match status" value="2"/>
</dbReference>